<comment type="subcellular location">
    <subcellularLocation>
        <location evidence="1">Cell membrane</location>
        <topology evidence="1">Multi-pass membrane protein</topology>
    </subcellularLocation>
</comment>
<dbReference type="InterPro" id="IPR051327">
    <property type="entry name" value="MATE_MepA_subfamily"/>
</dbReference>
<keyword evidence="4 6" id="KW-1133">Transmembrane helix</keyword>
<evidence type="ECO:0000256" key="1">
    <source>
        <dbReference type="ARBA" id="ARBA00004651"/>
    </source>
</evidence>
<dbReference type="EMBL" id="DXAW01000017">
    <property type="protein sequence ID" value="HIZ84975.1"/>
    <property type="molecule type" value="Genomic_DNA"/>
</dbReference>
<comment type="caution">
    <text evidence="7">The sequence shown here is derived from an EMBL/GenBank/DDBJ whole genome shotgun (WGS) entry which is preliminary data.</text>
</comment>
<evidence type="ECO:0000256" key="3">
    <source>
        <dbReference type="ARBA" id="ARBA00022692"/>
    </source>
</evidence>
<evidence type="ECO:0000313" key="7">
    <source>
        <dbReference type="EMBL" id="HIZ84975.1"/>
    </source>
</evidence>
<dbReference type="InterPro" id="IPR002528">
    <property type="entry name" value="MATE_fam"/>
</dbReference>
<sequence length="130" mass="13816">MNARVPTELGTERIPKLLKQYAIPAIIAMTASSLYNMVDAIFIGHGVGPYAISGLALTFPFMNLAAAFGTLVGVGASTMASMLLGQKNYDIARKVLGNVVVLNFLIGLAFTIVALVFLDPILYFFGASEN</sequence>
<dbReference type="Proteomes" id="UP000824115">
    <property type="component" value="Unassembled WGS sequence"/>
</dbReference>
<proteinExistence type="predicted"/>
<dbReference type="GO" id="GO:0015297">
    <property type="term" value="F:antiporter activity"/>
    <property type="evidence" value="ECO:0007669"/>
    <property type="project" value="InterPro"/>
</dbReference>
<protein>
    <submittedName>
        <fullName evidence="7">MATE family efflux transporter</fullName>
    </submittedName>
</protein>
<feature type="transmembrane region" description="Helical" evidence="6">
    <location>
        <begin position="96"/>
        <end position="118"/>
    </location>
</feature>
<accession>A0A9D2GPE1</accession>
<dbReference type="Pfam" id="PF01554">
    <property type="entry name" value="MatE"/>
    <property type="match status" value="1"/>
</dbReference>
<feature type="transmembrane region" description="Helical" evidence="6">
    <location>
        <begin position="64"/>
        <end position="84"/>
    </location>
</feature>
<reference evidence="7" key="2">
    <citation type="submission" date="2021-04" db="EMBL/GenBank/DDBJ databases">
        <authorList>
            <person name="Gilroy R."/>
        </authorList>
    </citation>
    <scope>NUCLEOTIDE SEQUENCE</scope>
    <source>
        <strain evidence="7">Gambia16-554</strain>
    </source>
</reference>
<keyword evidence="3 6" id="KW-0812">Transmembrane</keyword>
<evidence type="ECO:0000256" key="2">
    <source>
        <dbReference type="ARBA" id="ARBA00022475"/>
    </source>
</evidence>
<evidence type="ECO:0000256" key="6">
    <source>
        <dbReference type="SAM" id="Phobius"/>
    </source>
</evidence>
<feature type="non-terminal residue" evidence="7">
    <location>
        <position position="130"/>
    </location>
</feature>
<keyword evidence="2" id="KW-1003">Cell membrane</keyword>
<evidence type="ECO:0000256" key="5">
    <source>
        <dbReference type="ARBA" id="ARBA00023136"/>
    </source>
</evidence>
<gene>
    <name evidence="7" type="ORF">IAC04_00585</name>
</gene>
<dbReference type="AlphaFoldDB" id="A0A9D2GPE1"/>
<evidence type="ECO:0000313" key="8">
    <source>
        <dbReference type="Proteomes" id="UP000824115"/>
    </source>
</evidence>
<dbReference type="GO" id="GO:0005886">
    <property type="term" value="C:plasma membrane"/>
    <property type="evidence" value="ECO:0007669"/>
    <property type="project" value="UniProtKB-SubCell"/>
</dbReference>
<organism evidence="7 8">
    <name type="scientific">Candidatus Coprenecus stercoravium</name>
    <dbReference type="NCBI Taxonomy" id="2840735"/>
    <lineage>
        <taxon>Bacteria</taxon>
        <taxon>Pseudomonadati</taxon>
        <taxon>Bacteroidota</taxon>
        <taxon>Bacteroidia</taxon>
        <taxon>Bacteroidales</taxon>
        <taxon>Rikenellaceae</taxon>
        <taxon>Rikenellaceae incertae sedis</taxon>
        <taxon>Candidatus Coprenecus</taxon>
    </lineage>
</organism>
<keyword evidence="5 6" id="KW-0472">Membrane</keyword>
<dbReference type="GO" id="GO:0042910">
    <property type="term" value="F:xenobiotic transmembrane transporter activity"/>
    <property type="evidence" value="ECO:0007669"/>
    <property type="project" value="InterPro"/>
</dbReference>
<dbReference type="PANTHER" id="PTHR43823:SF3">
    <property type="entry name" value="MULTIDRUG EXPORT PROTEIN MEPA"/>
    <property type="match status" value="1"/>
</dbReference>
<name>A0A9D2GPE1_9BACT</name>
<evidence type="ECO:0000256" key="4">
    <source>
        <dbReference type="ARBA" id="ARBA00022989"/>
    </source>
</evidence>
<feature type="transmembrane region" description="Helical" evidence="6">
    <location>
        <begin position="21"/>
        <end position="44"/>
    </location>
</feature>
<reference evidence="7" key="1">
    <citation type="journal article" date="2021" name="PeerJ">
        <title>Extensive microbial diversity within the chicken gut microbiome revealed by metagenomics and culture.</title>
        <authorList>
            <person name="Gilroy R."/>
            <person name="Ravi A."/>
            <person name="Getino M."/>
            <person name="Pursley I."/>
            <person name="Horton D.L."/>
            <person name="Alikhan N.F."/>
            <person name="Baker D."/>
            <person name="Gharbi K."/>
            <person name="Hall N."/>
            <person name="Watson M."/>
            <person name="Adriaenssens E.M."/>
            <person name="Foster-Nyarko E."/>
            <person name="Jarju S."/>
            <person name="Secka A."/>
            <person name="Antonio M."/>
            <person name="Oren A."/>
            <person name="Chaudhuri R.R."/>
            <person name="La Ragione R."/>
            <person name="Hildebrand F."/>
            <person name="Pallen M.J."/>
        </authorList>
    </citation>
    <scope>NUCLEOTIDE SEQUENCE</scope>
    <source>
        <strain evidence="7">Gambia16-554</strain>
    </source>
</reference>
<dbReference type="PANTHER" id="PTHR43823">
    <property type="entry name" value="SPORULATION PROTEIN YKVU"/>
    <property type="match status" value="1"/>
</dbReference>